<gene>
    <name evidence="1" type="ORF">N7496_009363</name>
</gene>
<dbReference type="GeneID" id="81441456"/>
<name>A0A9W9RNT7_9EURO</name>
<dbReference type="Proteomes" id="UP001147782">
    <property type="component" value="Unassembled WGS sequence"/>
</dbReference>
<evidence type="ECO:0000313" key="1">
    <source>
        <dbReference type="EMBL" id="KAJ5363650.1"/>
    </source>
</evidence>
<dbReference type="EMBL" id="JAPZBS010000008">
    <property type="protein sequence ID" value="KAJ5363650.1"/>
    <property type="molecule type" value="Genomic_DNA"/>
</dbReference>
<proteinExistence type="predicted"/>
<protein>
    <submittedName>
        <fullName evidence="1">Uncharacterized protein</fullName>
    </submittedName>
</protein>
<dbReference type="RefSeq" id="XP_056551277.1">
    <property type="nucleotide sequence ID" value="XM_056702277.1"/>
</dbReference>
<reference evidence="1" key="1">
    <citation type="submission" date="2022-11" db="EMBL/GenBank/DDBJ databases">
        <authorList>
            <person name="Petersen C."/>
        </authorList>
    </citation>
    <scope>NUCLEOTIDE SEQUENCE</scope>
    <source>
        <strain evidence="1">IBT 29864</strain>
    </source>
</reference>
<sequence length="156" mass="17964">MAITEIEQFWQASAHVMAGCQLLAQSLRDVENREVFTDELDFLLADLIELDETVFKKAAEIPANKCMVRQDILQHRIWQVEDIFRGMLIGQERTEIAVSLRPLFAQQLERAYDILDGILVTSSQRLRLELGPTKYVPVARIIWALRISEGVLEVPW</sequence>
<reference evidence="1" key="2">
    <citation type="journal article" date="2023" name="IMA Fungus">
        <title>Comparative genomic study of the Penicillium genus elucidates a diverse pangenome and 15 lateral gene transfer events.</title>
        <authorList>
            <person name="Petersen C."/>
            <person name="Sorensen T."/>
            <person name="Nielsen M.R."/>
            <person name="Sondergaard T.E."/>
            <person name="Sorensen J.L."/>
            <person name="Fitzpatrick D.A."/>
            <person name="Frisvad J.C."/>
            <person name="Nielsen K.L."/>
        </authorList>
    </citation>
    <scope>NUCLEOTIDE SEQUENCE</scope>
    <source>
        <strain evidence="1">IBT 29864</strain>
    </source>
</reference>
<organism evidence="1 2">
    <name type="scientific">Penicillium cataractarum</name>
    <dbReference type="NCBI Taxonomy" id="2100454"/>
    <lineage>
        <taxon>Eukaryota</taxon>
        <taxon>Fungi</taxon>
        <taxon>Dikarya</taxon>
        <taxon>Ascomycota</taxon>
        <taxon>Pezizomycotina</taxon>
        <taxon>Eurotiomycetes</taxon>
        <taxon>Eurotiomycetidae</taxon>
        <taxon>Eurotiales</taxon>
        <taxon>Aspergillaceae</taxon>
        <taxon>Penicillium</taxon>
    </lineage>
</organism>
<evidence type="ECO:0000313" key="2">
    <source>
        <dbReference type="Proteomes" id="UP001147782"/>
    </source>
</evidence>
<keyword evidence="2" id="KW-1185">Reference proteome</keyword>
<dbReference type="AlphaFoldDB" id="A0A9W9RNT7"/>
<dbReference type="OrthoDB" id="4343097at2759"/>
<comment type="caution">
    <text evidence="1">The sequence shown here is derived from an EMBL/GenBank/DDBJ whole genome shotgun (WGS) entry which is preliminary data.</text>
</comment>
<accession>A0A9W9RNT7</accession>